<dbReference type="PANTHER" id="PTHR47331">
    <property type="entry name" value="PHD-TYPE DOMAIN-CONTAINING PROTEIN"/>
    <property type="match status" value="1"/>
</dbReference>
<dbReference type="WBParaSite" id="NBR_0002008201-mRNA-1">
    <property type="protein sequence ID" value="NBR_0002008201-mRNA-1"/>
    <property type="gene ID" value="NBR_0002008201"/>
</dbReference>
<dbReference type="GO" id="GO:0015074">
    <property type="term" value="P:DNA integration"/>
    <property type="evidence" value="ECO:0007669"/>
    <property type="project" value="InterPro"/>
</dbReference>
<protein>
    <submittedName>
        <fullName evidence="6">Integrase catalytic domain-containing protein</fullName>
    </submittedName>
</protein>
<dbReference type="Proteomes" id="UP000271162">
    <property type="component" value="Unassembled WGS sequence"/>
</dbReference>
<evidence type="ECO:0000313" key="5">
    <source>
        <dbReference type="Proteomes" id="UP000271162"/>
    </source>
</evidence>
<dbReference type="InterPro" id="IPR036397">
    <property type="entry name" value="RNaseH_sf"/>
</dbReference>
<feature type="signal peptide" evidence="2">
    <location>
        <begin position="1"/>
        <end position="22"/>
    </location>
</feature>
<dbReference type="Pfam" id="PF18701">
    <property type="entry name" value="DUF5641"/>
    <property type="match status" value="1"/>
</dbReference>
<feature type="region of interest" description="Disordered" evidence="1">
    <location>
        <begin position="514"/>
        <end position="553"/>
    </location>
</feature>
<dbReference type="Gene3D" id="3.30.420.10">
    <property type="entry name" value="Ribonuclease H-like superfamily/Ribonuclease H"/>
    <property type="match status" value="1"/>
</dbReference>
<gene>
    <name evidence="4" type="ORF">NBR_LOCUS20085</name>
</gene>
<accession>A0A0N4YS60</accession>
<name>A0A0N4YS60_NIPBR</name>
<keyword evidence="2" id="KW-0732">Signal</keyword>
<reference evidence="6" key="1">
    <citation type="submission" date="2017-02" db="UniProtKB">
        <authorList>
            <consortium name="WormBaseParasite"/>
        </authorList>
    </citation>
    <scope>IDENTIFICATION</scope>
</reference>
<dbReference type="Pfam" id="PF17921">
    <property type="entry name" value="Integrase_H2C2"/>
    <property type="match status" value="1"/>
</dbReference>
<dbReference type="OMA" id="DNENIWC"/>
<feature type="chain" id="PRO_5043125978" evidence="2">
    <location>
        <begin position="23"/>
        <end position="553"/>
    </location>
</feature>
<dbReference type="InterPro" id="IPR041588">
    <property type="entry name" value="Integrase_H2C2"/>
</dbReference>
<dbReference type="AlphaFoldDB" id="A0A0N4YS60"/>
<keyword evidence="5" id="KW-1185">Reference proteome</keyword>
<feature type="domain" description="Integrase catalytic" evidence="3">
    <location>
        <begin position="183"/>
        <end position="371"/>
    </location>
</feature>
<evidence type="ECO:0000313" key="4">
    <source>
        <dbReference type="EMBL" id="VDL83821.1"/>
    </source>
</evidence>
<dbReference type="GO" id="GO:0003676">
    <property type="term" value="F:nucleic acid binding"/>
    <property type="evidence" value="ECO:0007669"/>
    <property type="project" value="InterPro"/>
</dbReference>
<dbReference type="InterPro" id="IPR001584">
    <property type="entry name" value="Integrase_cat-core"/>
</dbReference>
<evidence type="ECO:0000259" key="3">
    <source>
        <dbReference type="PROSITE" id="PS50994"/>
    </source>
</evidence>
<dbReference type="InterPro" id="IPR012337">
    <property type="entry name" value="RNaseH-like_sf"/>
</dbReference>
<feature type="compositionally biased region" description="Basic and acidic residues" evidence="1">
    <location>
        <begin position="525"/>
        <end position="546"/>
    </location>
</feature>
<dbReference type="PROSITE" id="PS50994">
    <property type="entry name" value="INTEGRASE"/>
    <property type="match status" value="1"/>
</dbReference>
<dbReference type="InterPro" id="IPR040676">
    <property type="entry name" value="DUF5641"/>
</dbReference>
<sequence>MKAKRITARALLFLGKLIRSLADTSRNRIYENIPELRHISNSVNPRAEDMKAARLLIIRNHQMLYLSKEYRKSMDNTLRLFADKDKIWRSRGRLGNTTVRADAKSPIFIAPNTKLAWLIIQEAHEPYHRGVEHSIATVRQTYWIPKVRQQTRKLVQQCVKCRRFNALPYAYPEATDLPERRVYRCRPFEHIGLDFFDLPRPTENPDSHRYYGCIFTCTVTRLMHLEMLESMSTVDFINALRRFVSRRGLPTSITCDNAPTFLLSSSLLQKNSNNVDLNEDIERVLAEKEIQWKHITPYAPWQGGFYERLIKSVKHALYKALRGSAERHGDHLRTVITEIEACLNSRPLTYQGTDQEELSSIRPVDFLQRDIDLTLPLEHLIAPSDQDASYVPPEEIRTLQTTREVREALKSSYENTERFWRIWREQYLTSLREKQKTRLTDRRQSKTIPEVGDIVLVNDPILPRNDWKMARITEVKKGTNDDIREVGLVTSTRRKIRQPVNLITPLEITPDRIDLQSTDQQDEVNDSREYDEAAERRTTSRYDLRPRRPINYA</sequence>
<organism evidence="6">
    <name type="scientific">Nippostrongylus brasiliensis</name>
    <name type="common">Rat hookworm</name>
    <dbReference type="NCBI Taxonomy" id="27835"/>
    <lineage>
        <taxon>Eukaryota</taxon>
        <taxon>Metazoa</taxon>
        <taxon>Ecdysozoa</taxon>
        <taxon>Nematoda</taxon>
        <taxon>Chromadorea</taxon>
        <taxon>Rhabditida</taxon>
        <taxon>Rhabditina</taxon>
        <taxon>Rhabditomorpha</taxon>
        <taxon>Strongyloidea</taxon>
        <taxon>Heligmosomidae</taxon>
        <taxon>Nippostrongylus</taxon>
    </lineage>
</organism>
<dbReference type="SUPFAM" id="SSF53098">
    <property type="entry name" value="Ribonuclease H-like"/>
    <property type="match status" value="1"/>
</dbReference>
<evidence type="ECO:0000313" key="6">
    <source>
        <dbReference type="WBParaSite" id="NBR_0002008201-mRNA-1"/>
    </source>
</evidence>
<dbReference type="Gene3D" id="1.10.340.70">
    <property type="match status" value="1"/>
</dbReference>
<reference evidence="4 5" key="2">
    <citation type="submission" date="2018-11" db="EMBL/GenBank/DDBJ databases">
        <authorList>
            <consortium name="Pathogen Informatics"/>
        </authorList>
    </citation>
    <scope>NUCLEOTIDE SEQUENCE [LARGE SCALE GENOMIC DNA]</scope>
</reference>
<dbReference type="STRING" id="27835.A0A0N4YS60"/>
<evidence type="ECO:0000256" key="2">
    <source>
        <dbReference type="SAM" id="SignalP"/>
    </source>
</evidence>
<dbReference type="EMBL" id="UYSL01024782">
    <property type="protein sequence ID" value="VDL83821.1"/>
    <property type="molecule type" value="Genomic_DNA"/>
</dbReference>
<evidence type="ECO:0000256" key="1">
    <source>
        <dbReference type="SAM" id="MobiDB-lite"/>
    </source>
</evidence>
<proteinExistence type="predicted"/>